<dbReference type="CDD" id="cd09124">
    <property type="entry name" value="PLDc_like_TrmB_middle"/>
    <property type="match status" value="1"/>
</dbReference>
<dbReference type="PANTHER" id="PTHR34293:SF1">
    <property type="entry name" value="HTH-TYPE TRANSCRIPTIONAL REGULATOR TRMBL2"/>
    <property type="match status" value="1"/>
</dbReference>
<protein>
    <submittedName>
        <fullName evidence="2">HTH-type transcription regulator domain-containing protein</fullName>
    </submittedName>
</protein>
<dbReference type="EMBL" id="CP003923">
    <property type="protein sequence ID" value="AIC93706.1"/>
    <property type="molecule type" value="Genomic_DNA"/>
</dbReference>
<dbReference type="KEGG" id="ble:BleG1_1103"/>
<proteinExistence type="predicted"/>
<evidence type="ECO:0000313" key="3">
    <source>
        <dbReference type="Proteomes" id="UP000027142"/>
    </source>
</evidence>
<gene>
    <name evidence="2" type="ORF">BleG1_1103</name>
</gene>
<dbReference type="OrthoDB" id="1493540at2"/>
<name>A0A060LQZ7_9BACI</name>
<sequence>MLQQFGFTQYESQVYTSLITVSQPLDATAIVKRSGVPRSKVYEVITKLIEKGLVLEAFVEKKRQYTGLPMEALIEKLTTNFEANIEELKNIEVEEMEVDDRVWTLREDQSILSIMKDLMEGAKQSIHLSLWADEMKALLPLLEEVYNSGREVHLHAVGSIQTVIPNTSVLIPTQGHDSLERSRILIVDEKEMIFAGIEEHGWQAIRTQSKPLVTFFTEFFYHDVVLTKITQRYHELIMKDEEVRDMLLKLKY</sequence>
<feature type="domain" description="Transcription regulator TrmB N-terminal" evidence="1">
    <location>
        <begin position="2"/>
        <end position="57"/>
    </location>
</feature>
<dbReference type="HOGENOM" id="CLU_072493_1_2_9"/>
<dbReference type="SUPFAM" id="SSF46785">
    <property type="entry name" value="Winged helix' DNA-binding domain"/>
    <property type="match status" value="1"/>
</dbReference>
<reference evidence="2 3" key="1">
    <citation type="journal article" date="2014" name="Gene">
        <title>A comparative genomic analysis of the alkalitolerant soil bacterium Bacillus lehensis G1.</title>
        <authorList>
            <person name="Noor Y.M."/>
            <person name="Samsulrizal N.H."/>
            <person name="Jema'on N.A."/>
            <person name="Low K.O."/>
            <person name="Ramli A.N."/>
            <person name="Alias N.I."/>
            <person name="Damis S.I."/>
            <person name="Fuzi S.F."/>
            <person name="Isa M.N."/>
            <person name="Murad A.M."/>
            <person name="Raih M.F."/>
            <person name="Bakar F.D."/>
            <person name="Najimudin N."/>
            <person name="Mahadi N.M."/>
            <person name="Illias R.M."/>
        </authorList>
    </citation>
    <scope>NUCLEOTIDE SEQUENCE [LARGE SCALE GENOMIC DNA]</scope>
    <source>
        <strain evidence="2 3">G1</strain>
    </source>
</reference>
<dbReference type="eggNOG" id="COG1378">
    <property type="taxonomic scope" value="Bacteria"/>
</dbReference>
<dbReference type="InterPro" id="IPR036390">
    <property type="entry name" value="WH_DNA-bd_sf"/>
</dbReference>
<evidence type="ECO:0000259" key="1">
    <source>
        <dbReference type="Pfam" id="PF01978"/>
    </source>
</evidence>
<dbReference type="PATRIC" id="fig|1246626.3.peg.1106"/>
<dbReference type="RefSeq" id="WP_038478125.1">
    <property type="nucleotide sequence ID" value="NZ_CP003923.1"/>
</dbReference>
<dbReference type="InterPro" id="IPR036388">
    <property type="entry name" value="WH-like_DNA-bd_sf"/>
</dbReference>
<dbReference type="Gene3D" id="1.10.10.10">
    <property type="entry name" value="Winged helix-like DNA-binding domain superfamily/Winged helix DNA-binding domain"/>
    <property type="match status" value="1"/>
</dbReference>
<organism evidence="2 3">
    <name type="scientific">Shouchella lehensis G1</name>
    <dbReference type="NCBI Taxonomy" id="1246626"/>
    <lineage>
        <taxon>Bacteria</taxon>
        <taxon>Bacillati</taxon>
        <taxon>Bacillota</taxon>
        <taxon>Bacilli</taxon>
        <taxon>Bacillales</taxon>
        <taxon>Bacillaceae</taxon>
        <taxon>Shouchella</taxon>
    </lineage>
</organism>
<dbReference type="InterPro" id="IPR002831">
    <property type="entry name" value="Tscrpt_reg_TrmB_N"/>
</dbReference>
<dbReference type="STRING" id="1246626.BleG1_1103"/>
<accession>A0A060LQZ7</accession>
<dbReference type="AlphaFoldDB" id="A0A060LQZ7"/>
<evidence type="ECO:0000313" key="2">
    <source>
        <dbReference type="EMBL" id="AIC93706.1"/>
    </source>
</evidence>
<dbReference type="Proteomes" id="UP000027142">
    <property type="component" value="Chromosome"/>
</dbReference>
<dbReference type="Pfam" id="PF01978">
    <property type="entry name" value="TrmB"/>
    <property type="match status" value="1"/>
</dbReference>
<keyword evidence="3" id="KW-1185">Reference proteome</keyword>
<dbReference type="InterPro" id="IPR051797">
    <property type="entry name" value="TrmB-like"/>
</dbReference>
<dbReference type="PANTHER" id="PTHR34293">
    <property type="entry name" value="HTH-TYPE TRANSCRIPTIONAL REGULATOR TRMBL2"/>
    <property type="match status" value="1"/>
</dbReference>